<proteinExistence type="predicted"/>
<reference evidence="2 3" key="1">
    <citation type="submission" date="2014-06" db="EMBL/GenBank/DDBJ databases">
        <authorList>
            <person name="Swart Estienne"/>
        </authorList>
    </citation>
    <scope>NUCLEOTIDE SEQUENCE [LARGE SCALE GENOMIC DNA]</scope>
    <source>
        <strain evidence="2 3">130c</strain>
    </source>
</reference>
<feature type="chain" id="PRO_5001729617" evidence="1">
    <location>
        <begin position="22"/>
        <end position="538"/>
    </location>
</feature>
<evidence type="ECO:0000313" key="2">
    <source>
        <dbReference type="EMBL" id="CDW83288.1"/>
    </source>
</evidence>
<keyword evidence="3" id="KW-1185">Reference proteome</keyword>
<sequence>MRKILNYSILSLLYLSSTTFCEESYYKVRFYKRFIQDAFQKNLRNIFEQSQDFQVKDIYLKDLGTKMTSVQVQVFPKDYNYASSEVEVFFDEGQILLEMHDLYVGGSGLIVDPENGNIENVTFTAPIKTGQIFITPSETIRHSELYPKFMIDEVNIVIDEASIIATAHGKTPLFKTQKFEDAIKNWLHSETKSIKESIKNKLIDIENTLMDKIPYSFTNFGHTFIYSLADKIKLKEEYLEISFTSELEGVDHGEFSEKLRKIYPQFTDVEGWKQDIQMVFDENFLNHMFLSLFHTNTVFSFRDIAMKMIPAKYQNTALLISNLLMTTTLYPIVPDIVKEFEHGKLVDLRCGFSKSFLSDKIDSSDLSPSQVWFRDTNKIEFNSAFGCGVFVYIGKYNPFSPSKLVDKYWKNWRSFFFQGKGWADVSIYEGRFYDETRVKFLDGKLDINQFKIYKGEQEQVEEEESYKKWAAEQFDQLLSKEDDHDYRFMSHPSFLDCLGIKPESPKIEIKEGFIRASYALDVQSADQDCLLNKKTRLH</sequence>
<keyword evidence="1" id="KW-0732">Signal</keyword>
<organism evidence="2 3">
    <name type="scientific">Stylonychia lemnae</name>
    <name type="common">Ciliate</name>
    <dbReference type="NCBI Taxonomy" id="5949"/>
    <lineage>
        <taxon>Eukaryota</taxon>
        <taxon>Sar</taxon>
        <taxon>Alveolata</taxon>
        <taxon>Ciliophora</taxon>
        <taxon>Intramacronucleata</taxon>
        <taxon>Spirotrichea</taxon>
        <taxon>Stichotrichia</taxon>
        <taxon>Sporadotrichida</taxon>
        <taxon>Oxytrichidae</taxon>
        <taxon>Stylonychinae</taxon>
        <taxon>Stylonychia</taxon>
    </lineage>
</organism>
<dbReference type="Proteomes" id="UP000039865">
    <property type="component" value="Unassembled WGS sequence"/>
</dbReference>
<dbReference type="EMBL" id="CCKQ01011715">
    <property type="protein sequence ID" value="CDW83288.1"/>
    <property type="molecule type" value="Genomic_DNA"/>
</dbReference>
<feature type="signal peptide" evidence="1">
    <location>
        <begin position="1"/>
        <end position="21"/>
    </location>
</feature>
<evidence type="ECO:0000256" key="1">
    <source>
        <dbReference type="SAM" id="SignalP"/>
    </source>
</evidence>
<protein>
    <submittedName>
        <fullName evidence="2">Uncharacterized protein</fullName>
    </submittedName>
</protein>
<evidence type="ECO:0000313" key="3">
    <source>
        <dbReference type="Proteomes" id="UP000039865"/>
    </source>
</evidence>
<name>A0A078AQW4_STYLE</name>
<gene>
    <name evidence="2" type="primary">Contig11714.g12533</name>
    <name evidence="2" type="ORF">STYLEM_12330</name>
</gene>
<dbReference type="AlphaFoldDB" id="A0A078AQW4"/>
<accession>A0A078AQW4</accession>
<dbReference type="InParanoid" id="A0A078AQW4"/>